<dbReference type="InterPro" id="IPR050415">
    <property type="entry name" value="MRET"/>
</dbReference>
<evidence type="ECO:0000313" key="16">
    <source>
        <dbReference type="Proteomes" id="UP000694660"/>
    </source>
</evidence>
<dbReference type="SFLD" id="SFLDS00052">
    <property type="entry name" value="Ferric_Reductase_Domain"/>
    <property type="match status" value="1"/>
</dbReference>
<evidence type="ECO:0000256" key="11">
    <source>
        <dbReference type="ARBA" id="ARBA00023014"/>
    </source>
</evidence>
<dbReference type="PANTHER" id="PTHR47354">
    <property type="entry name" value="NADH OXIDOREDUCTASE HCR"/>
    <property type="match status" value="1"/>
</dbReference>
<keyword evidence="10" id="KW-0408">Iron</keyword>
<dbReference type="AlphaFoldDB" id="A0A944DE88"/>
<proteinExistence type="predicted"/>
<feature type="transmembrane region" description="Helical" evidence="13">
    <location>
        <begin position="164"/>
        <end position="182"/>
    </location>
</feature>
<dbReference type="InterPro" id="IPR017938">
    <property type="entry name" value="Riboflavin_synthase-like_b-brl"/>
</dbReference>
<gene>
    <name evidence="15" type="ORF">I8J34_16825</name>
</gene>
<dbReference type="GO" id="GO:0016491">
    <property type="term" value="F:oxidoreductase activity"/>
    <property type="evidence" value="ECO:0007669"/>
    <property type="project" value="UniProtKB-KW"/>
</dbReference>
<dbReference type="InterPro" id="IPR013130">
    <property type="entry name" value="Fe3_Rdtase_TM_dom"/>
</dbReference>
<name>A0A944DE88_DENI1</name>
<keyword evidence="4 13" id="KW-0812">Transmembrane</keyword>
<dbReference type="GO" id="GO:0051537">
    <property type="term" value="F:2 iron, 2 sulfur cluster binding"/>
    <property type="evidence" value="ECO:0007669"/>
    <property type="project" value="UniProtKB-KW"/>
</dbReference>
<dbReference type="Proteomes" id="UP000694660">
    <property type="component" value="Unassembled WGS sequence"/>
</dbReference>
<evidence type="ECO:0000256" key="1">
    <source>
        <dbReference type="ARBA" id="ARBA00001974"/>
    </source>
</evidence>
<evidence type="ECO:0000256" key="13">
    <source>
        <dbReference type="SAM" id="Phobius"/>
    </source>
</evidence>
<evidence type="ECO:0000256" key="10">
    <source>
        <dbReference type="ARBA" id="ARBA00023004"/>
    </source>
</evidence>
<feature type="domain" description="FAD-binding FR-type" evidence="14">
    <location>
        <begin position="212"/>
        <end position="309"/>
    </location>
</feature>
<dbReference type="GO" id="GO:0016020">
    <property type="term" value="C:membrane"/>
    <property type="evidence" value="ECO:0007669"/>
    <property type="project" value="UniProtKB-SubCell"/>
</dbReference>
<evidence type="ECO:0000256" key="4">
    <source>
        <dbReference type="ARBA" id="ARBA00022692"/>
    </source>
</evidence>
<comment type="subcellular location">
    <subcellularLocation>
        <location evidence="2">Membrane</location>
        <topology evidence="2">Multi-pass membrane protein</topology>
    </subcellularLocation>
</comment>
<evidence type="ECO:0000256" key="9">
    <source>
        <dbReference type="ARBA" id="ARBA00023002"/>
    </source>
</evidence>
<feature type="transmembrane region" description="Helical" evidence="13">
    <location>
        <begin position="188"/>
        <end position="206"/>
    </location>
</feature>
<evidence type="ECO:0000256" key="6">
    <source>
        <dbReference type="ARBA" id="ARBA00022723"/>
    </source>
</evidence>
<evidence type="ECO:0000256" key="7">
    <source>
        <dbReference type="ARBA" id="ARBA00022827"/>
    </source>
</evidence>
<evidence type="ECO:0000256" key="2">
    <source>
        <dbReference type="ARBA" id="ARBA00004141"/>
    </source>
</evidence>
<dbReference type="PROSITE" id="PS51384">
    <property type="entry name" value="FAD_FR"/>
    <property type="match status" value="1"/>
</dbReference>
<evidence type="ECO:0000256" key="5">
    <source>
        <dbReference type="ARBA" id="ARBA00022714"/>
    </source>
</evidence>
<feature type="transmembrane region" description="Helical" evidence="13">
    <location>
        <begin position="78"/>
        <end position="94"/>
    </location>
</feature>
<dbReference type="Pfam" id="PF08022">
    <property type="entry name" value="FAD_binding_8"/>
    <property type="match status" value="1"/>
</dbReference>
<dbReference type="CDD" id="cd06198">
    <property type="entry name" value="FNR_like_3"/>
    <property type="match status" value="1"/>
</dbReference>
<feature type="transmembrane region" description="Helical" evidence="13">
    <location>
        <begin position="37"/>
        <end position="57"/>
    </location>
</feature>
<reference evidence="16" key="1">
    <citation type="journal article" date="2022" name="ISME J.">
        <title>Genetic and phylogenetic analysis of dissimilatory iodate-reducing bacteria identifies potential niches across the world's oceans.</title>
        <authorList>
            <person name="Reyes-Umana V."/>
            <person name="Henning Z."/>
            <person name="Lee K."/>
            <person name="Barnum T.P."/>
            <person name="Coates J.D."/>
        </authorList>
    </citation>
    <scope>NUCLEOTIDE SEQUENCE [LARGE SCALE GENOMIC DNA]</scope>
    <source>
        <strain evidence="16">IR12</strain>
    </source>
</reference>
<evidence type="ECO:0000259" key="14">
    <source>
        <dbReference type="PROSITE" id="PS51384"/>
    </source>
</evidence>
<keyword evidence="7" id="KW-0274">FAD</keyword>
<keyword evidence="5" id="KW-0001">2Fe-2S</keyword>
<dbReference type="InterPro" id="IPR017927">
    <property type="entry name" value="FAD-bd_FR_type"/>
</dbReference>
<keyword evidence="3" id="KW-0285">Flavoprotein</keyword>
<feature type="transmembrane region" description="Helical" evidence="13">
    <location>
        <begin position="133"/>
        <end position="152"/>
    </location>
</feature>
<dbReference type="InterPro" id="IPR013112">
    <property type="entry name" value="FAD-bd_8"/>
</dbReference>
<evidence type="ECO:0000256" key="12">
    <source>
        <dbReference type="ARBA" id="ARBA00023136"/>
    </source>
</evidence>
<protein>
    <submittedName>
        <fullName evidence="15">Ferric reductase-like transmembrane domain-containing protein</fullName>
    </submittedName>
</protein>
<keyword evidence="16" id="KW-1185">Reference proteome</keyword>
<evidence type="ECO:0000313" key="15">
    <source>
        <dbReference type="EMBL" id="MBT0962848.1"/>
    </source>
</evidence>
<dbReference type="Gene3D" id="3.40.50.80">
    <property type="entry name" value="Nucleotide-binding domain of ferredoxin-NADP reductase (FNR) module"/>
    <property type="match status" value="1"/>
</dbReference>
<accession>A0A944DE88</accession>
<dbReference type="Pfam" id="PF01794">
    <property type="entry name" value="Ferric_reduct"/>
    <property type="match status" value="1"/>
</dbReference>
<sequence length="431" mass="47924">MKTFLALYIAGVGLIWTLAGAEPAQGAGSLPWMLRHQALYLTGLWAFSLMSLVMVLATRPAWLERAFGGLDKMYRTHKWAGILAIGFAALHWMVEMSDDIIKALWGRAGRLPKEHGDGVFEALRDMAEELGEWAIYALLAMLVLTLWKRFPFHLWRYLHKAMPVLYLMLAIHAAFLAPVVYWSQPVGWLLAAMGAAGSVAALMALLGRIGQRRRHAGTVEAVTTPAPGLTEVVCQLPRWPGHRAGQFVFLNFDRFEGPHPFTIASADTGDGRLRFEIKALGDYTESLARRVQPGQAVTVEGPYGCFDYRRARSGARQIWVAAGVGVTPFLAWLERLQARPETAPAADLYYCVRNRDTDPLVARVTALCERLPAVRLTVISTDREAPLSAGQLKVNGAADVWFCGPKAFGAALRKQLGRWRVRFHQEAFEMR</sequence>
<keyword evidence="12 13" id="KW-0472">Membrane</keyword>
<dbReference type="GO" id="GO:0046872">
    <property type="term" value="F:metal ion binding"/>
    <property type="evidence" value="ECO:0007669"/>
    <property type="project" value="UniProtKB-KW"/>
</dbReference>
<keyword evidence="6" id="KW-0479">Metal-binding</keyword>
<dbReference type="EMBL" id="JAEKFT010000021">
    <property type="protein sequence ID" value="MBT0962848.1"/>
    <property type="molecule type" value="Genomic_DNA"/>
</dbReference>
<evidence type="ECO:0000256" key="3">
    <source>
        <dbReference type="ARBA" id="ARBA00022630"/>
    </source>
</evidence>
<dbReference type="SUPFAM" id="SSF52343">
    <property type="entry name" value="Ferredoxin reductase-like, C-terminal NADP-linked domain"/>
    <property type="match status" value="1"/>
</dbReference>
<dbReference type="RefSeq" id="WP_214362800.1">
    <property type="nucleotide sequence ID" value="NZ_JAEKFT010000021.1"/>
</dbReference>
<keyword evidence="9" id="KW-0560">Oxidoreductase</keyword>
<dbReference type="GO" id="GO:0050660">
    <property type="term" value="F:flavin adenine dinucleotide binding"/>
    <property type="evidence" value="ECO:0007669"/>
    <property type="project" value="TreeGrafter"/>
</dbReference>
<comment type="caution">
    <text evidence="15">The sequence shown here is derived from an EMBL/GenBank/DDBJ whole genome shotgun (WGS) entry which is preliminary data.</text>
</comment>
<dbReference type="PANTHER" id="PTHR47354:SF8">
    <property type="entry name" value="1,2-PHENYLACETYL-COA EPOXIDASE, SUBUNIT E"/>
    <property type="match status" value="1"/>
</dbReference>
<dbReference type="InterPro" id="IPR039261">
    <property type="entry name" value="FNR_nucleotide-bd"/>
</dbReference>
<comment type="cofactor">
    <cofactor evidence="1">
        <name>FAD</name>
        <dbReference type="ChEBI" id="CHEBI:57692"/>
    </cofactor>
</comment>
<keyword evidence="8 13" id="KW-1133">Transmembrane helix</keyword>
<evidence type="ECO:0000256" key="8">
    <source>
        <dbReference type="ARBA" id="ARBA00022989"/>
    </source>
</evidence>
<keyword evidence="11" id="KW-0411">Iron-sulfur</keyword>
<organism evidence="15 16">
    <name type="scientific">Denitromonas iodatirespirans</name>
    <dbReference type="NCBI Taxonomy" id="2795389"/>
    <lineage>
        <taxon>Bacteria</taxon>
        <taxon>Pseudomonadati</taxon>
        <taxon>Pseudomonadota</taxon>
        <taxon>Betaproteobacteria</taxon>
        <taxon>Rhodocyclales</taxon>
        <taxon>Zoogloeaceae</taxon>
        <taxon>Denitromonas</taxon>
    </lineage>
</organism>
<dbReference type="SUPFAM" id="SSF63380">
    <property type="entry name" value="Riboflavin synthase domain-like"/>
    <property type="match status" value="1"/>
</dbReference>
<dbReference type="Gene3D" id="2.40.30.10">
    <property type="entry name" value="Translation factors"/>
    <property type="match status" value="1"/>
</dbReference>